<comment type="subcellular location">
    <subcellularLocation>
        <location evidence="6">Cell membrane</location>
        <topology evidence="6">Multi-pass membrane protein</topology>
    </subcellularLocation>
    <subcellularLocation>
        <location evidence="1">Membrane</location>
        <topology evidence="1">Multi-pass membrane protein</topology>
    </subcellularLocation>
</comment>
<sequence length="219" mass="23260">MPGNPWFSWEWVVTHREVLGTRAWQHLLLTVEAVALAALVAVPLALLVVRRRRVAGALVALASVLYTVPSLALFAILAPVLGIGRTPVLVGLVVYAVLVILRQTLAGLQSVDPAALEAARGLGYGPWQLTWLVRLPAALPAVVAGLRLATVSTVALVTVGVVVGYGGLGQLMFEGFRNNFFRAEITAATLATLLLALVLDVALWAAGRAATPWLRRRPA</sequence>
<keyword evidence="4 6" id="KW-1133">Transmembrane helix</keyword>
<organism evidence="8 9">
    <name type="scientific">Xylanimonas oleitrophica</name>
    <dbReference type="NCBI Taxonomy" id="2607479"/>
    <lineage>
        <taxon>Bacteria</taxon>
        <taxon>Bacillati</taxon>
        <taxon>Actinomycetota</taxon>
        <taxon>Actinomycetes</taxon>
        <taxon>Micrococcales</taxon>
        <taxon>Promicromonosporaceae</taxon>
        <taxon>Xylanimonas</taxon>
    </lineage>
</organism>
<feature type="transmembrane region" description="Helical" evidence="6">
    <location>
        <begin position="27"/>
        <end position="49"/>
    </location>
</feature>
<dbReference type="PANTHER" id="PTHR30177">
    <property type="entry name" value="GLYCINE BETAINE/L-PROLINE TRANSPORT SYSTEM PERMEASE PROTEIN PROW"/>
    <property type="match status" value="1"/>
</dbReference>
<dbReference type="InterPro" id="IPR051204">
    <property type="entry name" value="ABC_transp_perm/SBD"/>
</dbReference>
<dbReference type="RefSeq" id="WP_111249535.1">
    <property type="nucleotide sequence ID" value="NZ_QKWH01000001.1"/>
</dbReference>
<protein>
    <submittedName>
        <fullName evidence="8">ABC transporter permease</fullName>
    </submittedName>
</protein>
<feature type="transmembrane region" description="Helical" evidence="6">
    <location>
        <begin position="83"/>
        <end position="101"/>
    </location>
</feature>
<dbReference type="InterPro" id="IPR000515">
    <property type="entry name" value="MetI-like"/>
</dbReference>
<evidence type="ECO:0000256" key="2">
    <source>
        <dbReference type="ARBA" id="ARBA00022448"/>
    </source>
</evidence>
<keyword evidence="3 6" id="KW-0812">Transmembrane</keyword>
<keyword evidence="2 6" id="KW-0813">Transport</keyword>
<comment type="similarity">
    <text evidence="6">Belongs to the binding-protein-dependent transport system permease family.</text>
</comment>
<dbReference type="GO" id="GO:0005886">
    <property type="term" value="C:plasma membrane"/>
    <property type="evidence" value="ECO:0007669"/>
    <property type="project" value="UniProtKB-SubCell"/>
</dbReference>
<evidence type="ECO:0000256" key="4">
    <source>
        <dbReference type="ARBA" id="ARBA00022989"/>
    </source>
</evidence>
<evidence type="ECO:0000256" key="1">
    <source>
        <dbReference type="ARBA" id="ARBA00004141"/>
    </source>
</evidence>
<dbReference type="PROSITE" id="PS50928">
    <property type="entry name" value="ABC_TM1"/>
    <property type="match status" value="1"/>
</dbReference>
<dbReference type="Proteomes" id="UP000248783">
    <property type="component" value="Unassembled WGS sequence"/>
</dbReference>
<feature type="transmembrane region" description="Helical" evidence="6">
    <location>
        <begin position="56"/>
        <end position="77"/>
    </location>
</feature>
<dbReference type="InterPro" id="IPR035906">
    <property type="entry name" value="MetI-like_sf"/>
</dbReference>
<dbReference type="EMBL" id="QKWH01000001">
    <property type="protein sequence ID" value="PZR55171.1"/>
    <property type="molecule type" value="Genomic_DNA"/>
</dbReference>
<evidence type="ECO:0000256" key="5">
    <source>
        <dbReference type="ARBA" id="ARBA00023136"/>
    </source>
</evidence>
<feature type="transmembrane region" description="Helical" evidence="6">
    <location>
        <begin position="137"/>
        <end position="165"/>
    </location>
</feature>
<dbReference type="SUPFAM" id="SSF161098">
    <property type="entry name" value="MetI-like"/>
    <property type="match status" value="1"/>
</dbReference>
<reference evidence="8 9" key="1">
    <citation type="submission" date="2018-06" db="EMBL/GenBank/DDBJ databases">
        <title>Whole genome sequencing of a novel hydrocarbon degrading bacterial strain, PW21 isolated from oil contaminated produced water sample.</title>
        <authorList>
            <person name="Nagkirti P."/>
            <person name="Shaikh A."/>
            <person name="Gowdaman V."/>
            <person name="Engineer A.E."/>
            <person name="Dagar S."/>
            <person name="Dhakephalkar P.K."/>
        </authorList>
    </citation>
    <scope>NUCLEOTIDE SEQUENCE [LARGE SCALE GENOMIC DNA]</scope>
    <source>
        <strain evidence="8 9">PW21</strain>
    </source>
</reference>
<dbReference type="Pfam" id="PF00528">
    <property type="entry name" value="BPD_transp_1"/>
    <property type="match status" value="1"/>
</dbReference>
<dbReference type="Gene3D" id="1.10.3720.10">
    <property type="entry name" value="MetI-like"/>
    <property type="match status" value="1"/>
</dbReference>
<dbReference type="CDD" id="cd06261">
    <property type="entry name" value="TM_PBP2"/>
    <property type="match status" value="1"/>
</dbReference>
<feature type="domain" description="ABC transmembrane type-1" evidence="7">
    <location>
        <begin position="23"/>
        <end position="203"/>
    </location>
</feature>
<evidence type="ECO:0000313" key="8">
    <source>
        <dbReference type="EMBL" id="PZR55171.1"/>
    </source>
</evidence>
<evidence type="ECO:0000259" key="7">
    <source>
        <dbReference type="PROSITE" id="PS50928"/>
    </source>
</evidence>
<proteinExistence type="inferred from homology"/>
<dbReference type="GO" id="GO:0055085">
    <property type="term" value="P:transmembrane transport"/>
    <property type="evidence" value="ECO:0007669"/>
    <property type="project" value="InterPro"/>
</dbReference>
<evidence type="ECO:0000256" key="3">
    <source>
        <dbReference type="ARBA" id="ARBA00022692"/>
    </source>
</evidence>
<accession>A0A2W5YJ39</accession>
<name>A0A2W5YJ39_9MICO</name>
<keyword evidence="9" id="KW-1185">Reference proteome</keyword>
<gene>
    <name evidence="8" type="ORF">DNL40_02010</name>
</gene>
<evidence type="ECO:0000313" key="9">
    <source>
        <dbReference type="Proteomes" id="UP000248783"/>
    </source>
</evidence>
<feature type="transmembrane region" description="Helical" evidence="6">
    <location>
        <begin position="185"/>
        <end position="207"/>
    </location>
</feature>
<comment type="caution">
    <text evidence="8">The sequence shown here is derived from an EMBL/GenBank/DDBJ whole genome shotgun (WGS) entry which is preliminary data.</text>
</comment>
<dbReference type="AlphaFoldDB" id="A0A2W5YJ39"/>
<keyword evidence="5 6" id="KW-0472">Membrane</keyword>
<evidence type="ECO:0000256" key="6">
    <source>
        <dbReference type="RuleBase" id="RU363032"/>
    </source>
</evidence>
<dbReference type="PANTHER" id="PTHR30177:SF4">
    <property type="entry name" value="OSMOPROTECTANT IMPORT PERMEASE PROTEIN OSMW"/>
    <property type="match status" value="1"/>
</dbReference>
<dbReference type="GO" id="GO:0031460">
    <property type="term" value="P:glycine betaine transport"/>
    <property type="evidence" value="ECO:0007669"/>
    <property type="project" value="TreeGrafter"/>
</dbReference>